<gene>
    <name evidence="8" type="ORF">AURANDRAFT_33372</name>
</gene>
<dbReference type="EMBL" id="GL833159">
    <property type="protein sequence ID" value="EGB03904.1"/>
    <property type="molecule type" value="Genomic_DNA"/>
</dbReference>
<reference evidence="8 9" key="1">
    <citation type="journal article" date="2011" name="Proc. Natl. Acad. Sci. U.S.A.">
        <title>Niche of harmful alga Aureococcus anophagefferens revealed through ecogenomics.</title>
        <authorList>
            <person name="Gobler C.J."/>
            <person name="Berry D.L."/>
            <person name="Dyhrman S.T."/>
            <person name="Wilhelm S.W."/>
            <person name="Salamov A."/>
            <person name="Lobanov A.V."/>
            <person name="Zhang Y."/>
            <person name="Collier J.L."/>
            <person name="Wurch L.L."/>
            <person name="Kustka A.B."/>
            <person name="Dill B.D."/>
            <person name="Shah M."/>
            <person name="VerBerkmoes N.C."/>
            <person name="Kuo A."/>
            <person name="Terry A."/>
            <person name="Pangilinan J."/>
            <person name="Lindquist E.A."/>
            <person name="Lucas S."/>
            <person name="Paulsen I.T."/>
            <person name="Hattenrath-Lehmann T.K."/>
            <person name="Talmage S.C."/>
            <person name="Walker E.A."/>
            <person name="Koch F."/>
            <person name="Burson A.M."/>
            <person name="Marcoval M.A."/>
            <person name="Tang Y.Z."/>
            <person name="Lecleir G.R."/>
            <person name="Coyne K.J."/>
            <person name="Berg G.M."/>
            <person name="Bertrand E.M."/>
            <person name="Saito M.A."/>
            <person name="Gladyshev V.N."/>
            <person name="Grigoriev I.V."/>
        </authorList>
    </citation>
    <scope>NUCLEOTIDE SEQUENCE [LARGE SCALE GENOMIC DNA]</scope>
    <source>
        <strain evidence="9">CCMP 1984</strain>
    </source>
</reference>
<keyword evidence="5 7" id="KW-1133">Transmembrane helix</keyword>
<feature type="transmembrane region" description="Helical" evidence="7">
    <location>
        <begin position="103"/>
        <end position="129"/>
    </location>
</feature>
<feature type="transmembrane region" description="Helical" evidence="7">
    <location>
        <begin position="49"/>
        <end position="72"/>
    </location>
</feature>
<dbReference type="GO" id="GO:1905515">
    <property type="term" value="P:non-motile cilium assembly"/>
    <property type="evidence" value="ECO:0007669"/>
    <property type="project" value="TreeGrafter"/>
</dbReference>
<organism evidence="9">
    <name type="scientific">Aureococcus anophagefferens</name>
    <name type="common">Harmful bloom alga</name>
    <dbReference type="NCBI Taxonomy" id="44056"/>
    <lineage>
        <taxon>Eukaryota</taxon>
        <taxon>Sar</taxon>
        <taxon>Stramenopiles</taxon>
        <taxon>Ochrophyta</taxon>
        <taxon>Pelagophyceae</taxon>
        <taxon>Pelagomonadales</taxon>
        <taxon>Pelagomonadaceae</taxon>
        <taxon>Aureococcus</taxon>
    </lineage>
</organism>
<evidence type="ECO:0000256" key="6">
    <source>
        <dbReference type="ARBA" id="ARBA00023136"/>
    </source>
</evidence>
<evidence type="ECO:0000256" key="4">
    <source>
        <dbReference type="ARBA" id="ARBA00022794"/>
    </source>
</evidence>
<dbReference type="KEGG" id="aaf:AURANDRAFT_33372"/>
<dbReference type="GO" id="GO:0016020">
    <property type="term" value="C:membrane"/>
    <property type="evidence" value="ECO:0007669"/>
    <property type="project" value="UniProtKB-SubCell"/>
</dbReference>
<evidence type="ECO:0000313" key="8">
    <source>
        <dbReference type="EMBL" id="EGB03904.1"/>
    </source>
</evidence>
<dbReference type="PANTHER" id="PTHR34341">
    <property type="entry name" value="TRANSMEMBRANE PROTEIN 107"/>
    <property type="match status" value="1"/>
</dbReference>
<comment type="subcellular location">
    <subcellularLocation>
        <location evidence="1">Membrane</location>
        <topology evidence="1">Multi-pass membrane protein</topology>
    </subcellularLocation>
</comment>
<dbReference type="GeneID" id="20221292"/>
<dbReference type="OrthoDB" id="2114471at2759"/>
<dbReference type="RefSeq" id="XP_009041455.1">
    <property type="nucleotide sequence ID" value="XM_009043207.1"/>
</dbReference>
<keyword evidence="3 7" id="KW-0812">Transmembrane</keyword>
<dbReference type="AlphaFoldDB" id="F0YLV6"/>
<sequence>LIPARFMLTMGHLVSLLMIVYTKKENILAGLPRDPGKARYDEAKAEFEAAYVVCLACFVFDMVGILTGTSLFFPKANLLQIICHFAGGVLVSSMIAQSWQYQYIWLVVAFCNVPTALCEIAILVAIFVLKIVVF</sequence>
<proteinExistence type="predicted"/>
<keyword evidence="6 7" id="KW-0472">Membrane</keyword>
<dbReference type="GO" id="GO:1904491">
    <property type="term" value="P:protein localization to ciliary transition zone"/>
    <property type="evidence" value="ECO:0007669"/>
    <property type="project" value="TreeGrafter"/>
</dbReference>
<dbReference type="OMA" id="VCLKKVP"/>
<name>F0YLV6_AURAN</name>
<evidence type="ECO:0000313" key="9">
    <source>
        <dbReference type="Proteomes" id="UP000002729"/>
    </source>
</evidence>
<protein>
    <recommendedName>
        <fullName evidence="2">Transmembrane protein 107</fullName>
    </recommendedName>
</protein>
<dbReference type="Pfam" id="PF14995">
    <property type="entry name" value="TMEM107"/>
    <property type="match status" value="1"/>
</dbReference>
<dbReference type="eggNOG" id="ENOG502RZG7">
    <property type="taxonomic scope" value="Eukaryota"/>
</dbReference>
<evidence type="ECO:0000256" key="7">
    <source>
        <dbReference type="SAM" id="Phobius"/>
    </source>
</evidence>
<evidence type="ECO:0000256" key="3">
    <source>
        <dbReference type="ARBA" id="ARBA00022692"/>
    </source>
</evidence>
<evidence type="ECO:0000256" key="2">
    <source>
        <dbReference type="ARBA" id="ARBA00015652"/>
    </source>
</evidence>
<feature type="non-terminal residue" evidence="8">
    <location>
        <position position="1"/>
    </location>
</feature>
<dbReference type="InterPro" id="IPR029248">
    <property type="entry name" value="TMEM107"/>
</dbReference>
<dbReference type="InParanoid" id="F0YLV6"/>
<accession>F0YLV6</accession>
<evidence type="ECO:0000256" key="5">
    <source>
        <dbReference type="ARBA" id="ARBA00022989"/>
    </source>
</evidence>
<dbReference type="PANTHER" id="PTHR34341:SF1">
    <property type="entry name" value="TRANSMEMBRANE PROTEIN 107"/>
    <property type="match status" value="1"/>
</dbReference>
<dbReference type="Proteomes" id="UP000002729">
    <property type="component" value="Unassembled WGS sequence"/>
</dbReference>
<keyword evidence="9" id="KW-1185">Reference proteome</keyword>
<feature type="transmembrane region" description="Helical" evidence="7">
    <location>
        <begin position="78"/>
        <end position="96"/>
    </location>
</feature>
<keyword evidence="4" id="KW-0970">Cilium biogenesis/degradation</keyword>
<dbReference type="GO" id="GO:0036038">
    <property type="term" value="C:MKS complex"/>
    <property type="evidence" value="ECO:0007669"/>
    <property type="project" value="TreeGrafter"/>
</dbReference>
<evidence type="ECO:0000256" key="1">
    <source>
        <dbReference type="ARBA" id="ARBA00004141"/>
    </source>
</evidence>